<gene>
    <name evidence="1" type="ORF">GMST_25260</name>
</gene>
<evidence type="ECO:0008006" key="3">
    <source>
        <dbReference type="Google" id="ProtNLM"/>
    </source>
</evidence>
<accession>A0A6V8MJN3</accession>
<name>A0A6V8MJN3_9BACT</name>
<dbReference type="AlphaFoldDB" id="A0A6V8MJN3"/>
<dbReference type="EMBL" id="BLXX01000007">
    <property type="protein sequence ID" value="GFO60201.1"/>
    <property type="molecule type" value="Genomic_DNA"/>
</dbReference>
<keyword evidence="2" id="KW-1185">Reference proteome</keyword>
<evidence type="ECO:0000313" key="2">
    <source>
        <dbReference type="Proteomes" id="UP000556026"/>
    </source>
</evidence>
<dbReference type="PROSITE" id="PS51257">
    <property type="entry name" value="PROKAR_LIPOPROTEIN"/>
    <property type="match status" value="1"/>
</dbReference>
<sequence length="216" mass="23188">MIEKKNGFKRGGLVLAVLVLVAFLSGCAGQDRTVRLDYQPVVGASGGRGEVYAAVSADHAAQSGEVAWVLGQLRDADGEVQGKLLTDRNPREMVAESLIRELEQAGYRVNLAARLPEGAGRGIDFSRIEAKLDGVDHLVKREVNGSLKVTIDVFKAGKLVKTFKYEGTSSAEALRSDSKVFDQTLLDLVEIVARQAVPELVALLAKSDGEAVLNVR</sequence>
<dbReference type="RefSeq" id="WP_183355016.1">
    <property type="nucleotide sequence ID" value="NZ_BLXX01000007.1"/>
</dbReference>
<proteinExistence type="predicted"/>
<evidence type="ECO:0000313" key="1">
    <source>
        <dbReference type="EMBL" id="GFO60201.1"/>
    </source>
</evidence>
<reference evidence="2" key="1">
    <citation type="submission" date="2020-06" db="EMBL/GenBank/DDBJ databases">
        <title>Draft genomic sequence of Geomonas sp. Red330.</title>
        <authorList>
            <person name="Itoh H."/>
            <person name="Zhenxing X."/>
            <person name="Ushijima N."/>
            <person name="Masuda Y."/>
            <person name="Shiratori Y."/>
            <person name="Senoo K."/>
        </authorList>
    </citation>
    <scope>NUCLEOTIDE SEQUENCE [LARGE SCALE GENOMIC DNA]</scope>
    <source>
        <strain evidence="2">Red330</strain>
    </source>
</reference>
<organism evidence="1 2">
    <name type="scientific">Geomonas silvestris</name>
    <dbReference type="NCBI Taxonomy" id="2740184"/>
    <lineage>
        <taxon>Bacteria</taxon>
        <taxon>Pseudomonadati</taxon>
        <taxon>Thermodesulfobacteriota</taxon>
        <taxon>Desulfuromonadia</taxon>
        <taxon>Geobacterales</taxon>
        <taxon>Geobacteraceae</taxon>
        <taxon>Geomonas</taxon>
    </lineage>
</organism>
<comment type="caution">
    <text evidence="1">The sequence shown here is derived from an EMBL/GenBank/DDBJ whole genome shotgun (WGS) entry which is preliminary data.</text>
</comment>
<dbReference type="Proteomes" id="UP000556026">
    <property type="component" value="Unassembled WGS sequence"/>
</dbReference>
<protein>
    <recommendedName>
        <fullName evidence="3">Lipoprotein</fullName>
    </recommendedName>
</protein>